<evidence type="ECO:0000256" key="6">
    <source>
        <dbReference type="ARBA" id="ARBA00023136"/>
    </source>
</evidence>
<gene>
    <name evidence="11" type="primary">gsiD_2</name>
    <name evidence="10" type="synonym">nikC</name>
    <name evidence="10" type="ORF">BJL90_00025</name>
    <name evidence="11" type="ORF">CLFO_32320</name>
</gene>
<keyword evidence="5 8" id="KW-1133">Transmembrane helix</keyword>
<dbReference type="PROSITE" id="PS50928">
    <property type="entry name" value="ABC_TM1"/>
    <property type="match status" value="1"/>
</dbReference>
<dbReference type="CDD" id="cd06261">
    <property type="entry name" value="TM_PBP2"/>
    <property type="match status" value="1"/>
</dbReference>
<feature type="transmembrane region" description="Helical" evidence="8">
    <location>
        <begin position="76"/>
        <end position="101"/>
    </location>
</feature>
<dbReference type="KEGG" id="cfm:BJL90_00025"/>
<dbReference type="InterPro" id="IPR050366">
    <property type="entry name" value="BP-dependent_transpt_permease"/>
</dbReference>
<reference evidence="10 12" key="1">
    <citation type="submission" date="2016-10" db="EMBL/GenBank/DDBJ databases">
        <title>Complete Genome Sequence of Acetogen Clostridium formicoaceticum ATCC 27076.</title>
        <authorList>
            <person name="Bao T."/>
            <person name="Cheng C."/>
            <person name="Zhao J."/>
            <person name="Yang S.-T."/>
            <person name="Wang J."/>
            <person name="Wang M."/>
        </authorList>
    </citation>
    <scope>NUCLEOTIDE SEQUENCE [LARGE SCALE GENOMIC DNA]</scope>
    <source>
        <strain evidence="10 12">ATCC 27076</strain>
    </source>
</reference>
<dbReference type="Pfam" id="PF00528">
    <property type="entry name" value="BPD_transp_1"/>
    <property type="match status" value="1"/>
</dbReference>
<evidence type="ECO:0000256" key="2">
    <source>
        <dbReference type="ARBA" id="ARBA00022448"/>
    </source>
</evidence>
<feature type="transmembrane region" description="Helical" evidence="8">
    <location>
        <begin position="193"/>
        <end position="218"/>
    </location>
</feature>
<keyword evidence="6 8" id="KW-0472">Membrane</keyword>
<evidence type="ECO:0000256" key="1">
    <source>
        <dbReference type="ARBA" id="ARBA00004651"/>
    </source>
</evidence>
<evidence type="ECO:0000313" key="13">
    <source>
        <dbReference type="Proteomes" id="UP000192478"/>
    </source>
</evidence>
<dbReference type="SUPFAM" id="SSF161098">
    <property type="entry name" value="MetI-like"/>
    <property type="match status" value="1"/>
</dbReference>
<evidence type="ECO:0000313" key="10">
    <source>
        <dbReference type="EMBL" id="AOY74481.1"/>
    </source>
</evidence>
<comment type="similarity">
    <text evidence="7">Belongs to the binding-protein-dependent transport system permease family. OppBC subfamily.</text>
</comment>
<dbReference type="GO" id="GO:0055085">
    <property type="term" value="P:transmembrane transport"/>
    <property type="evidence" value="ECO:0007669"/>
    <property type="project" value="InterPro"/>
</dbReference>
<keyword evidence="12" id="KW-1185">Reference proteome</keyword>
<dbReference type="EMBL" id="CP017603">
    <property type="protein sequence ID" value="AOY74481.1"/>
    <property type="molecule type" value="Genomic_DNA"/>
</dbReference>
<dbReference type="InterPro" id="IPR000515">
    <property type="entry name" value="MetI-like"/>
</dbReference>
<dbReference type="Proteomes" id="UP000192478">
    <property type="component" value="Chromosome"/>
</dbReference>
<dbReference type="AlphaFoldDB" id="A0AAC9RMK8"/>
<dbReference type="Gene3D" id="1.10.3720.10">
    <property type="entry name" value="MetI-like"/>
    <property type="match status" value="1"/>
</dbReference>
<organism evidence="11 13">
    <name type="scientific">Clostridium formicaceticum</name>
    <dbReference type="NCBI Taxonomy" id="1497"/>
    <lineage>
        <taxon>Bacteria</taxon>
        <taxon>Bacillati</taxon>
        <taxon>Bacillota</taxon>
        <taxon>Clostridia</taxon>
        <taxon>Eubacteriales</taxon>
        <taxon>Clostridiaceae</taxon>
        <taxon>Clostridium</taxon>
    </lineage>
</organism>
<dbReference type="RefSeq" id="WP_070963196.1">
    <property type="nucleotide sequence ID" value="NZ_CP017603.1"/>
</dbReference>
<name>A0AAC9RMK8_9CLOT</name>
<dbReference type="Proteomes" id="UP000177894">
    <property type="component" value="Chromosome"/>
</dbReference>
<feature type="domain" description="ABC transmembrane type-1" evidence="9">
    <location>
        <begin position="72"/>
        <end position="261"/>
    </location>
</feature>
<feature type="transmembrane region" description="Helical" evidence="8">
    <location>
        <begin position="107"/>
        <end position="132"/>
    </location>
</feature>
<evidence type="ECO:0000256" key="7">
    <source>
        <dbReference type="ARBA" id="ARBA00024202"/>
    </source>
</evidence>
<dbReference type="NCBIfam" id="NF045474">
    <property type="entry name" value="Opp2C"/>
    <property type="match status" value="1"/>
</dbReference>
<evidence type="ECO:0000313" key="11">
    <source>
        <dbReference type="EMBL" id="ARE88826.1"/>
    </source>
</evidence>
<reference evidence="11 13" key="2">
    <citation type="submission" date="2017-03" db="EMBL/GenBank/DDBJ databases">
        <title>Complete sequence of Clostridium formicaceticum DSM 92.</title>
        <authorList>
            <person name="Poehlein A."/>
            <person name="Karl M."/>
            <person name="Bengelsdorf F.R."/>
            <person name="Duerre P."/>
            <person name="Daniel R."/>
        </authorList>
    </citation>
    <scope>NUCLEOTIDE SEQUENCE [LARGE SCALE GENOMIC DNA]</scope>
    <source>
        <strain evidence="11 13">DSM 92</strain>
    </source>
</reference>
<keyword evidence="4 8" id="KW-0812">Transmembrane</keyword>
<evidence type="ECO:0000259" key="9">
    <source>
        <dbReference type="PROSITE" id="PS50928"/>
    </source>
</evidence>
<evidence type="ECO:0000256" key="3">
    <source>
        <dbReference type="ARBA" id="ARBA00022475"/>
    </source>
</evidence>
<dbReference type="PANTHER" id="PTHR43386">
    <property type="entry name" value="OLIGOPEPTIDE TRANSPORT SYSTEM PERMEASE PROTEIN APPC"/>
    <property type="match status" value="1"/>
</dbReference>
<evidence type="ECO:0000313" key="12">
    <source>
        <dbReference type="Proteomes" id="UP000177894"/>
    </source>
</evidence>
<dbReference type="InterPro" id="IPR035906">
    <property type="entry name" value="MetI-like_sf"/>
</dbReference>
<sequence>MRLKGLIKDPMAFIGLILILLILGVALLAPWITPKDPIQMDANYRLEKPSLSYPLGTDHLGRCILSRIMHGARASLSISFLVLVIIMSIGVLVGSIAGYVGGKVDDIIVSMIDMLLAFPEMILALVIAGMLGPSIRNVMIAMASVQWVRYARILRGMIASVKEKDYVLAARTGGCKHFPLIFRHILPNVLSPVIVLATLDMGSTILAISGLSFLGLGAQPPNPEWGAMLNDGRPYMYIAPWIMIFPGLAILITVLAFNLIGDGLRDILDPREIQKTS</sequence>
<dbReference type="Pfam" id="PF12911">
    <property type="entry name" value="OppC_N"/>
    <property type="match status" value="1"/>
</dbReference>
<comment type="subcellular location">
    <subcellularLocation>
        <location evidence="1 8">Cell membrane</location>
        <topology evidence="1 8">Multi-pass membrane protein</topology>
    </subcellularLocation>
</comment>
<evidence type="ECO:0000256" key="5">
    <source>
        <dbReference type="ARBA" id="ARBA00022989"/>
    </source>
</evidence>
<feature type="transmembrane region" description="Helical" evidence="8">
    <location>
        <begin position="238"/>
        <end position="261"/>
    </location>
</feature>
<dbReference type="EMBL" id="CP020559">
    <property type="protein sequence ID" value="ARE88826.1"/>
    <property type="molecule type" value="Genomic_DNA"/>
</dbReference>
<keyword evidence="2 8" id="KW-0813">Transport</keyword>
<dbReference type="InterPro" id="IPR025966">
    <property type="entry name" value="OppC_N"/>
</dbReference>
<accession>A0AAC9RMK8</accession>
<evidence type="ECO:0000256" key="8">
    <source>
        <dbReference type="RuleBase" id="RU363032"/>
    </source>
</evidence>
<dbReference type="InterPro" id="IPR053385">
    <property type="entry name" value="ABC_transport_permease"/>
</dbReference>
<dbReference type="GO" id="GO:0005886">
    <property type="term" value="C:plasma membrane"/>
    <property type="evidence" value="ECO:0007669"/>
    <property type="project" value="UniProtKB-SubCell"/>
</dbReference>
<dbReference type="PANTHER" id="PTHR43386:SF1">
    <property type="entry name" value="D,D-DIPEPTIDE TRANSPORT SYSTEM PERMEASE PROTEIN DDPC-RELATED"/>
    <property type="match status" value="1"/>
</dbReference>
<evidence type="ECO:0000256" key="4">
    <source>
        <dbReference type="ARBA" id="ARBA00022692"/>
    </source>
</evidence>
<protein>
    <submittedName>
        <fullName evidence="11">Glutathione transport system permease protein GsiD</fullName>
    </submittedName>
    <submittedName>
        <fullName evidence="10">Nickel ABC transporter permease subunit NikC</fullName>
    </submittedName>
</protein>
<proteinExistence type="inferred from homology"/>
<feature type="transmembrane region" description="Helical" evidence="8">
    <location>
        <begin position="12"/>
        <end position="32"/>
    </location>
</feature>
<keyword evidence="3" id="KW-1003">Cell membrane</keyword>